<evidence type="ECO:0000256" key="2">
    <source>
        <dbReference type="ARBA" id="ARBA00022803"/>
    </source>
</evidence>
<dbReference type="Proteomes" id="UP000470772">
    <property type="component" value="Unassembled WGS sequence"/>
</dbReference>
<evidence type="ECO:0000313" key="3">
    <source>
        <dbReference type="EMBL" id="MUN29837.1"/>
    </source>
</evidence>
<evidence type="ECO:0000256" key="1">
    <source>
        <dbReference type="ARBA" id="ARBA00022737"/>
    </source>
</evidence>
<dbReference type="SUPFAM" id="SSF48452">
    <property type="entry name" value="TPR-like"/>
    <property type="match status" value="2"/>
</dbReference>
<keyword evidence="4" id="KW-1185">Reference proteome</keyword>
<dbReference type="OrthoDB" id="115601at2157"/>
<dbReference type="SMART" id="SM00028">
    <property type="entry name" value="TPR"/>
    <property type="match status" value="4"/>
</dbReference>
<reference evidence="3 4" key="1">
    <citation type="submission" date="2019-10" db="EMBL/GenBank/DDBJ databases">
        <title>Sequencing and Assembly of Multiple Reported Metal-Biooxidizing Members of the Extremely Thermoacidophilic Archaeal Family Sulfolobaceae.</title>
        <authorList>
            <person name="Counts J.A."/>
            <person name="Kelly R.M."/>
        </authorList>
    </citation>
    <scope>NUCLEOTIDE SEQUENCE [LARGE SCALE GENOMIC DNA]</scope>
    <source>
        <strain evidence="3 4">DSM 6482</strain>
    </source>
</reference>
<sequence>MEEEKDSQQFQDDELKLERGEELFEQGKLEEALSEVKDVKTLGGFMLRFQILEKLGRDEEADHEIRQASQIYPYNYYLHYLLANKEKSEGNFQTALQEIDQALSLLPINTEFLTLKAEILFQLEMYEDVIMVTNEIIKNRPDDVNVRTMRILSYYNVGAFYDALMEVNKALEYSKDGYLHFLKGTVYYHLRYYTLALDELRIAIHMDEDPEYIYWASLCLYFLKRFQEATEYVDRALKKKEKPVYLALKARILREMNDYKAKEFARKAVEMDPSLRKDLQDIIK</sequence>
<dbReference type="Gene3D" id="1.25.40.10">
    <property type="entry name" value="Tetratricopeptide repeat domain"/>
    <property type="match status" value="1"/>
</dbReference>
<dbReference type="RefSeq" id="WP_054838611.1">
    <property type="nucleotide sequence ID" value="NZ_BBBY01000013.1"/>
</dbReference>
<dbReference type="InterPro" id="IPR051685">
    <property type="entry name" value="Ycf3/AcsC/BcsC/TPR_MFPF"/>
</dbReference>
<dbReference type="AlphaFoldDB" id="A0A6A9QKQ6"/>
<keyword evidence="1" id="KW-0677">Repeat</keyword>
<keyword evidence="2" id="KW-0802">TPR repeat</keyword>
<comment type="caution">
    <text evidence="3">The sequence shown here is derived from an EMBL/GenBank/DDBJ whole genome shotgun (WGS) entry which is preliminary data.</text>
</comment>
<dbReference type="InterPro" id="IPR011990">
    <property type="entry name" value="TPR-like_helical_dom_sf"/>
</dbReference>
<organism evidence="3 4">
    <name type="scientific">Sulfuracidifex metallicus DSM 6482 = JCM 9184</name>
    <dbReference type="NCBI Taxonomy" id="523847"/>
    <lineage>
        <taxon>Archaea</taxon>
        <taxon>Thermoproteota</taxon>
        <taxon>Thermoprotei</taxon>
        <taxon>Sulfolobales</taxon>
        <taxon>Sulfolobaceae</taxon>
        <taxon>Sulfuracidifex</taxon>
    </lineage>
</organism>
<dbReference type="PANTHER" id="PTHR44943">
    <property type="entry name" value="CELLULOSE SYNTHASE OPERON PROTEIN C"/>
    <property type="match status" value="1"/>
</dbReference>
<dbReference type="PANTHER" id="PTHR44943:SF8">
    <property type="entry name" value="TPR REPEAT-CONTAINING PROTEIN MJ0263"/>
    <property type="match status" value="1"/>
</dbReference>
<dbReference type="Pfam" id="PF13181">
    <property type="entry name" value="TPR_8"/>
    <property type="match status" value="1"/>
</dbReference>
<accession>A0A6A9QKQ6</accession>
<proteinExistence type="predicted"/>
<gene>
    <name evidence="3" type="ORF">GC250_10430</name>
</gene>
<dbReference type="InterPro" id="IPR019734">
    <property type="entry name" value="TPR_rpt"/>
</dbReference>
<dbReference type="EMBL" id="WGGD01000005">
    <property type="protein sequence ID" value="MUN29837.1"/>
    <property type="molecule type" value="Genomic_DNA"/>
</dbReference>
<name>A0A6A9QKQ6_SULME</name>
<protein>
    <submittedName>
        <fullName evidence="3">Uncharacterized protein</fullName>
    </submittedName>
</protein>
<evidence type="ECO:0000313" key="4">
    <source>
        <dbReference type="Proteomes" id="UP000470772"/>
    </source>
</evidence>